<evidence type="ECO:0000259" key="10">
    <source>
        <dbReference type="PROSITE" id="PS51007"/>
    </source>
</evidence>
<dbReference type="InterPro" id="IPR003660">
    <property type="entry name" value="HAMP_dom"/>
</dbReference>
<evidence type="ECO:0000256" key="5">
    <source>
        <dbReference type="SAM" id="Coils"/>
    </source>
</evidence>
<feature type="domain" description="Cytochrome c" evidence="10">
    <location>
        <begin position="144"/>
        <end position="277"/>
    </location>
</feature>
<keyword evidence="7" id="KW-1133">Transmembrane helix</keyword>
<evidence type="ECO:0000256" key="2">
    <source>
        <dbReference type="ARBA" id="ARBA00023004"/>
    </source>
</evidence>
<dbReference type="InterPro" id="IPR021796">
    <property type="entry name" value="Tll0287-like_dom"/>
</dbReference>
<dbReference type="EMBL" id="UOFY01000041">
    <property type="protein sequence ID" value="VAX09669.1"/>
    <property type="molecule type" value="Genomic_DNA"/>
</dbReference>
<evidence type="ECO:0000256" key="3">
    <source>
        <dbReference type="ARBA" id="ARBA00023224"/>
    </source>
</evidence>
<name>A0A3B1AUI2_9ZZZZ</name>
<dbReference type="SMART" id="SM00283">
    <property type="entry name" value="MA"/>
    <property type="match status" value="1"/>
</dbReference>
<dbReference type="FunFam" id="1.10.287.950:FF:000001">
    <property type="entry name" value="Methyl-accepting chemotaxis sensory transducer"/>
    <property type="match status" value="1"/>
</dbReference>
<protein>
    <submittedName>
        <fullName evidence="11">Methyl-accepting chemotaxis protein</fullName>
    </submittedName>
</protein>
<gene>
    <name evidence="11" type="ORF">MNBD_GAMMA25-2406</name>
</gene>
<dbReference type="GO" id="GO:0020037">
    <property type="term" value="F:heme binding"/>
    <property type="evidence" value="ECO:0007669"/>
    <property type="project" value="InterPro"/>
</dbReference>
<dbReference type="AlphaFoldDB" id="A0A3B1AUI2"/>
<evidence type="ECO:0000256" key="4">
    <source>
        <dbReference type="ARBA" id="ARBA00029447"/>
    </source>
</evidence>
<dbReference type="CDD" id="cd06225">
    <property type="entry name" value="HAMP"/>
    <property type="match status" value="1"/>
</dbReference>
<reference evidence="11" key="1">
    <citation type="submission" date="2018-06" db="EMBL/GenBank/DDBJ databases">
        <authorList>
            <person name="Zhirakovskaya E."/>
        </authorList>
    </citation>
    <scope>NUCLEOTIDE SEQUENCE</scope>
</reference>
<keyword evidence="2" id="KW-0408">Iron</keyword>
<evidence type="ECO:0000313" key="11">
    <source>
        <dbReference type="EMBL" id="VAX09669.1"/>
    </source>
</evidence>
<dbReference type="Gene3D" id="1.10.287.950">
    <property type="entry name" value="Methyl-accepting chemotaxis protein"/>
    <property type="match status" value="1"/>
</dbReference>
<keyword evidence="3" id="KW-0807">Transducer</keyword>
<dbReference type="PANTHER" id="PTHR32089:SF112">
    <property type="entry name" value="LYSOZYME-LIKE PROTEIN-RELATED"/>
    <property type="match status" value="1"/>
</dbReference>
<comment type="similarity">
    <text evidence="4">Belongs to the methyl-accepting chemotaxis (MCP) protein family.</text>
</comment>
<dbReference type="Pfam" id="PF00015">
    <property type="entry name" value="MCPsignal"/>
    <property type="match status" value="1"/>
</dbReference>
<dbReference type="GO" id="GO:0046872">
    <property type="term" value="F:metal ion binding"/>
    <property type="evidence" value="ECO:0007669"/>
    <property type="project" value="UniProtKB-KW"/>
</dbReference>
<feature type="transmembrane region" description="Helical" evidence="7">
    <location>
        <begin position="208"/>
        <end position="229"/>
    </location>
</feature>
<dbReference type="PANTHER" id="PTHR32089">
    <property type="entry name" value="METHYL-ACCEPTING CHEMOTAXIS PROTEIN MCPB"/>
    <property type="match status" value="1"/>
</dbReference>
<keyword evidence="1" id="KW-0479">Metal-binding</keyword>
<feature type="domain" description="Methyl-accepting transducer" evidence="8">
    <location>
        <begin position="290"/>
        <end position="526"/>
    </location>
</feature>
<keyword evidence="7" id="KW-0812">Transmembrane</keyword>
<dbReference type="InterPro" id="IPR009056">
    <property type="entry name" value="Cyt_c-like_dom"/>
</dbReference>
<dbReference type="GO" id="GO:0016020">
    <property type="term" value="C:membrane"/>
    <property type="evidence" value="ECO:0007669"/>
    <property type="project" value="InterPro"/>
</dbReference>
<evidence type="ECO:0000259" key="8">
    <source>
        <dbReference type="PROSITE" id="PS50111"/>
    </source>
</evidence>
<dbReference type="SUPFAM" id="SSF58104">
    <property type="entry name" value="Methyl-accepting chemotaxis protein (MCP) signaling domain"/>
    <property type="match status" value="1"/>
</dbReference>
<dbReference type="InterPro" id="IPR004089">
    <property type="entry name" value="MCPsignal_dom"/>
</dbReference>
<evidence type="ECO:0000259" key="9">
    <source>
        <dbReference type="PROSITE" id="PS50885"/>
    </source>
</evidence>
<feature type="compositionally biased region" description="Low complexity" evidence="6">
    <location>
        <begin position="342"/>
        <end position="358"/>
    </location>
</feature>
<dbReference type="SMART" id="SM00304">
    <property type="entry name" value="HAMP"/>
    <property type="match status" value="2"/>
</dbReference>
<dbReference type="PROSITE" id="PS50111">
    <property type="entry name" value="CHEMOTAXIS_TRANSDUC_2"/>
    <property type="match status" value="1"/>
</dbReference>
<organism evidence="11">
    <name type="scientific">hydrothermal vent metagenome</name>
    <dbReference type="NCBI Taxonomy" id="652676"/>
    <lineage>
        <taxon>unclassified sequences</taxon>
        <taxon>metagenomes</taxon>
        <taxon>ecological metagenomes</taxon>
    </lineage>
</organism>
<dbReference type="CDD" id="cd11386">
    <property type="entry name" value="MCP_signal"/>
    <property type="match status" value="1"/>
</dbReference>
<accession>A0A3B1AUI2</accession>
<keyword evidence="5" id="KW-0175">Coiled coil</keyword>
<dbReference type="Pfam" id="PF00672">
    <property type="entry name" value="HAMP"/>
    <property type="match status" value="1"/>
</dbReference>
<evidence type="ECO:0000256" key="7">
    <source>
        <dbReference type="SAM" id="Phobius"/>
    </source>
</evidence>
<feature type="region of interest" description="Disordered" evidence="6">
    <location>
        <begin position="333"/>
        <end position="358"/>
    </location>
</feature>
<feature type="domain" description="HAMP" evidence="9">
    <location>
        <begin position="231"/>
        <end position="285"/>
    </location>
</feature>
<dbReference type="PROSITE" id="PS51007">
    <property type="entry name" value="CYTC"/>
    <property type="match status" value="1"/>
</dbReference>
<proteinExistence type="inferred from homology"/>
<dbReference type="GO" id="GO:0007165">
    <property type="term" value="P:signal transduction"/>
    <property type="evidence" value="ECO:0007669"/>
    <property type="project" value="UniProtKB-KW"/>
</dbReference>
<evidence type="ECO:0000256" key="6">
    <source>
        <dbReference type="SAM" id="MobiDB-lite"/>
    </source>
</evidence>
<sequence length="562" mass="60919">MRLSLFWKLFFPVTLLFILIIISVAVVTPVLIQRNAEADALAAAQRTVNQLKSLRAYYVKNVIKKVIGRDGIKGSFEHEGDPNAIPLPATMIHDLSKLYSAGGTRVSLYSAFPFPNRASRQLDDFGQQAWDELNRNPDTVVRRIDTINGEPVMRVAIADRMVSDACVACHNSRADTPKADWKLGDVRGVLEVDLSIAAALANGKNIEYTLLGVILTAMFIAYMTLLIIYRKVIGLRLQSLLSALQNISEGDGDLTLRLPEDGEDEISHIAKSFNRFTESMRNTVSGILDVTQRLSNSSTRLVQINNSFNETLMNQGNETNQIATAINEMAAAAEEVSRHAAEAAQSSSETDSSTQETQSAVNAAINDIQQLSSKLEAAASTMNQLQDGAQNVGGVIDVIRGIAEQTNLLALNAAIEAARAGEQGRGFAVVADEVRTLAARTQLSTEEIREMIEQLQAISEKAVDTMEQSQQQAEHSVIQASHAGESLDNIVKSISAVNDINTQIAAASEEQSQVVASVDQSITVINDLSEKTVSSAGQSDVLSQELESIAAELKTKVQHFKV</sequence>
<feature type="transmembrane region" description="Helical" evidence="7">
    <location>
        <begin position="9"/>
        <end position="32"/>
    </location>
</feature>
<feature type="coiled-coil region" evidence="5">
    <location>
        <begin position="361"/>
        <end position="388"/>
    </location>
</feature>
<dbReference type="PROSITE" id="PS50885">
    <property type="entry name" value="HAMP"/>
    <property type="match status" value="1"/>
</dbReference>
<dbReference type="Pfam" id="PF11845">
    <property type="entry name" value="Tll0287-like"/>
    <property type="match status" value="1"/>
</dbReference>
<keyword evidence="7" id="KW-0472">Membrane</keyword>
<dbReference type="GO" id="GO:0009055">
    <property type="term" value="F:electron transfer activity"/>
    <property type="evidence" value="ECO:0007669"/>
    <property type="project" value="InterPro"/>
</dbReference>
<evidence type="ECO:0000256" key="1">
    <source>
        <dbReference type="ARBA" id="ARBA00022723"/>
    </source>
</evidence>